<dbReference type="STRING" id="6313.A0A0K0CUF1"/>
<dbReference type="InterPro" id="IPR036388">
    <property type="entry name" value="WH-like_DNA-bd_sf"/>
</dbReference>
<dbReference type="InterPro" id="IPR045114">
    <property type="entry name" value="Csn12-like"/>
</dbReference>
<evidence type="ECO:0000256" key="2">
    <source>
        <dbReference type="ARBA" id="ARBA00033214"/>
    </source>
</evidence>
<dbReference type="InterPro" id="IPR000717">
    <property type="entry name" value="PCI_dom"/>
</dbReference>
<dbReference type="GO" id="GO:0006368">
    <property type="term" value="P:transcription elongation by RNA polymerase II"/>
    <property type="evidence" value="ECO:0007669"/>
    <property type="project" value="TreeGrafter"/>
</dbReference>
<dbReference type="Pfam" id="PF01399">
    <property type="entry name" value="PCI"/>
    <property type="match status" value="1"/>
</dbReference>
<dbReference type="PROSITE" id="PS50250">
    <property type="entry name" value="PCI"/>
    <property type="match status" value="1"/>
</dbReference>
<accession>A0A0K0CUF1</accession>
<dbReference type="Proteomes" id="UP000035642">
    <property type="component" value="Unassembled WGS sequence"/>
</dbReference>
<dbReference type="GO" id="GO:0003723">
    <property type="term" value="F:RNA binding"/>
    <property type="evidence" value="ECO:0007669"/>
    <property type="project" value="InterPro"/>
</dbReference>
<name>A0A0K0CUF1_ANGCA</name>
<evidence type="ECO:0000256" key="1">
    <source>
        <dbReference type="ARBA" id="ARBA00025771"/>
    </source>
</evidence>
<dbReference type="GO" id="GO:0000973">
    <property type="term" value="P:post-transcriptional tethering of RNA polymerase II gene DNA at nuclear periphery"/>
    <property type="evidence" value="ECO:0007669"/>
    <property type="project" value="TreeGrafter"/>
</dbReference>
<dbReference type="GO" id="GO:0016973">
    <property type="term" value="P:poly(A)+ mRNA export from nucleus"/>
    <property type="evidence" value="ECO:0007669"/>
    <property type="project" value="TreeGrafter"/>
</dbReference>
<dbReference type="SMART" id="SM00753">
    <property type="entry name" value="PAM"/>
    <property type="match status" value="1"/>
</dbReference>
<organism evidence="5 6">
    <name type="scientific">Angiostrongylus cantonensis</name>
    <name type="common">Rat lungworm</name>
    <dbReference type="NCBI Taxonomy" id="6313"/>
    <lineage>
        <taxon>Eukaryota</taxon>
        <taxon>Metazoa</taxon>
        <taxon>Ecdysozoa</taxon>
        <taxon>Nematoda</taxon>
        <taxon>Chromadorea</taxon>
        <taxon>Rhabditida</taxon>
        <taxon>Rhabditina</taxon>
        <taxon>Rhabditomorpha</taxon>
        <taxon>Strongyloidea</taxon>
        <taxon>Metastrongylidae</taxon>
        <taxon>Angiostrongylus</taxon>
    </lineage>
</organism>
<protein>
    <recommendedName>
        <fullName evidence="3">PCI domain-containing protein 2 homolog</fullName>
    </recommendedName>
    <alternativeName>
        <fullName evidence="2">CSN12-like protein</fullName>
    </alternativeName>
</protein>
<evidence type="ECO:0000313" key="6">
    <source>
        <dbReference type="WBParaSite" id="ACAC_0000084101-mRNA-1"/>
    </source>
</evidence>
<proteinExistence type="inferred from homology"/>
<reference evidence="5" key="1">
    <citation type="submission" date="2012-09" db="EMBL/GenBank/DDBJ databases">
        <authorList>
            <person name="Martin A.A."/>
        </authorList>
    </citation>
    <scope>NUCLEOTIDE SEQUENCE</scope>
</reference>
<evidence type="ECO:0000313" key="5">
    <source>
        <dbReference type="Proteomes" id="UP000035642"/>
    </source>
</evidence>
<comment type="similarity">
    <text evidence="1">Belongs to the CSN12 family.</text>
</comment>
<dbReference type="WBParaSite" id="ACAC_0000084101-mRNA-1">
    <property type="protein sequence ID" value="ACAC_0000084101-mRNA-1"/>
    <property type="gene ID" value="ACAC_0000084101"/>
</dbReference>
<evidence type="ECO:0000256" key="3">
    <source>
        <dbReference type="ARBA" id="ARBA00072421"/>
    </source>
</evidence>
<reference evidence="6" key="2">
    <citation type="submission" date="2017-02" db="UniProtKB">
        <authorList>
            <consortium name="WormBaseParasite"/>
        </authorList>
    </citation>
    <scope>IDENTIFICATION</scope>
</reference>
<feature type="domain" description="PCI" evidence="4">
    <location>
        <begin position="221"/>
        <end position="402"/>
    </location>
</feature>
<dbReference type="Gene3D" id="1.10.10.10">
    <property type="entry name" value="Winged helix-like DNA-binding domain superfamily/Winged helix DNA-binding domain"/>
    <property type="match status" value="1"/>
</dbReference>
<keyword evidence="5" id="KW-1185">Reference proteome</keyword>
<dbReference type="AlphaFoldDB" id="A0A0K0CUF1"/>
<dbReference type="PANTHER" id="PTHR12732:SF0">
    <property type="entry name" value="PCI DOMAIN-CONTAINING PROTEIN 2"/>
    <property type="match status" value="1"/>
</dbReference>
<evidence type="ECO:0000259" key="4">
    <source>
        <dbReference type="PROSITE" id="PS50250"/>
    </source>
</evidence>
<dbReference type="GO" id="GO:0070390">
    <property type="term" value="C:transcription export complex 2"/>
    <property type="evidence" value="ECO:0007669"/>
    <property type="project" value="TreeGrafter"/>
</dbReference>
<dbReference type="PANTHER" id="PTHR12732">
    <property type="entry name" value="UNCHARACTERIZED PROTEASOME COMPONENT REGION PCI-CONTAINING"/>
    <property type="match status" value="1"/>
</dbReference>
<dbReference type="FunFam" id="1.10.10.10:FF:000146">
    <property type="entry name" value="PCI domain-containing protein 2 homolog"/>
    <property type="match status" value="1"/>
</dbReference>
<dbReference type="GO" id="GO:0003690">
    <property type="term" value="F:double-stranded DNA binding"/>
    <property type="evidence" value="ECO:0007669"/>
    <property type="project" value="InterPro"/>
</dbReference>
<sequence length="409" mass="47021">MKFGSVSEYFSALDQLIDIATWTSAADAAKLLSINDDHSILPFLHIDGYGTRKNRSFIEDEAFDQVVCLHLQVIYHIHVSRNYEAAYTTHTQIMQAFNKEVLQKKKEVNWFMPIFHQLCSDLRNIAKMADELTEKDDEIENISSYYEQSANYIMEAYRTCTSDVRADPSTTKKIAVLNMTNQLFRIYFKLRINKLNLLKPLIRAIDNSGALYQSFSMADKVTYNYFLGRKAMFDADLPLAEKSLSYAFRNCPAESLSNKRLVLIYLIPVKMFLGHMPTAQLLHKYQLDEFHDVVDAVKEGNLAKLDQALEANEHFFIQCGIFLMLEKLRAITFRTLFKRIATIIGGHLIPLKAFYIIIQYLGITDVDEDELECIVANLIAEKKIKGYISHQHQKLVISKKDPFPPLSSV</sequence>